<keyword evidence="2" id="KW-1185">Reference proteome</keyword>
<gene>
    <name evidence="1" type="ORF">H9Q80_08885</name>
</gene>
<organism evidence="1 2">
    <name type="scientific">[Eubacterium] hominis</name>
    <dbReference type="NCBI Taxonomy" id="2764325"/>
    <lineage>
        <taxon>Bacteria</taxon>
        <taxon>Bacillati</taxon>
        <taxon>Bacillota</taxon>
        <taxon>Erysipelotrichia</taxon>
        <taxon>Erysipelotrichales</taxon>
        <taxon>Erysipelotrichaceae</taxon>
        <taxon>Amedibacillus</taxon>
    </lineage>
</organism>
<accession>A0A7G9GTA2</accession>
<dbReference type="AlphaFoldDB" id="A0A7G9GTA2"/>
<sequence>MAEWIISKCSRINCNINIRRTSCADQLACALKKVVEE</sequence>
<evidence type="ECO:0000313" key="1">
    <source>
        <dbReference type="EMBL" id="QNM14034.1"/>
    </source>
</evidence>
<proteinExistence type="predicted"/>
<protein>
    <submittedName>
        <fullName evidence="1">TSCPD domain-containing protein</fullName>
    </submittedName>
</protein>
<dbReference type="EMBL" id="CP060636">
    <property type="protein sequence ID" value="QNM14034.1"/>
    <property type="molecule type" value="Genomic_DNA"/>
</dbReference>
<dbReference type="KEGG" id="ehn:H9Q80_08885"/>
<reference evidence="1 2" key="1">
    <citation type="submission" date="2020-08" db="EMBL/GenBank/DDBJ databases">
        <authorList>
            <person name="Liu C."/>
            <person name="Sun Q."/>
        </authorList>
    </citation>
    <scope>NUCLEOTIDE SEQUENCE [LARGE SCALE GENOMIC DNA]</scope>
    <source>
        <strain evidence="1 2">NSJ-61</strain>
    </source>
</reference>
<name>A0A7G9GTA2_9FIRM</name>
<evidence type="ECO:0000313" key="2">
    <source>
        <dbReference type="Proteomes" id="UP000515856"/>
    </source>
</evidence>
<dbReference type="RefSeq" id="WP_158552726.1">
    <property type="nucleotide sequence ID" value="NZ_CP060636.1"/>
</dbReference>
<dbReference type="Proteomes" id="UP000515856">
    <property type="component" value="Chromosome"/>
</dbReference>